<accession>A0A085Z0I8</accession>
<sequence length="382" mass="44663">MKHFYFLFVLLSVCLNAQKLQVIDSETEKPVSNARIVLPEQLVYTNEDGFAPVDATSKDFEVSASGFKKEKIKNFSSVIKLQPVFKEIEEVKIVSIDIKKLFQDVFKNYEKRYYDKPSVYDVVMKNKYSNNDKLYFMAISEAKLWSKTNWYNFKDGYNKRYDDIIQLQLNNVKYLKRNATDSVFSAKTKEVNHDYIGSYFFNHEVDRVLRFMKTSNAKFSGTIVGEEEDDQLINFKLKTSYGVTLDGNLRYNKIDKVITSYQIIYNQEDLAAEKKISADGKEYTVKGGIATYTYEFYKKDGVYIPAVSRVESDKFTYFYKDETHVKKSMREIVYNTFTKADEKGLDPKVDFTKSIWQGIPVKDEKETTILLSKEEQEFVNEK</sequence>
<gene>
    <name evidence="1" type="ORF">IX39_16205</name>
</gene>
<name>A0A085Z0I8_9FLAO</name>
<evidence type="ECO:0000313" key="2">
    <source>
        <dbReference type="Proteomes" id="UP000028713"/>
    </source>
</evidence>
<dbReference type="Proteomes" id="UP000028713">
    <property type="component" value="Unassembled WGS sequence"/>
</dbReference>
<proteinExistence type="predicted"/>
<reference evidence="1 2" key="1">
    <citation type="submission" date="2014-07" db="EMBL/GenBank/DDBJ databases">
        <title>Genome of Chryseobacterium formosense LMG 24722.</title>
        <authorList>
            <person name="Pipes S.E."/>
            <person name="Stropko S.J."/>
            <person name="Newman J.D."/>
        </authorList>
    </citation>
    <scope>NUCLEOTIDE SEQUENCE [LARGE SCALE GENOMIC DNA]</scope>
    <source>
        <strain evidence="1 2">LMG 24722</strain>
    </source>
</reference>
<dbReference type="AlphaFoldDB" id="A0A085Z0I8"/>
<dbReference type="eggNOG" id="ENOG5033BIF">
    <property type="taxonomic scope" value="Bacteria"/>
</dbReference>
<evidence type="ECO:0008006" key="3">
    <source>
        <dbReference type="Google" id="ProtNLM"/>
    </source>
</evidence>
<comment type="caution">
    <text evidence="1">The sequence shown here is derived from an EMBL/GenBank/DDBJ whole genome shotgun (WGS) entry which is preliminary data.</text>
</comment>
<dbReference type="OrthoDB" id="1220906at2"/>
<dbReference type="RefSeq" id="WP_034678339.1">
    <property type="nucleotide sequence ID" value="NZ_FPAP01000003.1"/>
</dbReference>
<evidence type="ECO:0000313" key="1">
    <source>
        <dbReference type="EMBL" id="KFE97951.1"/>
    </source>
</evidence>
<protein>
    <recommendedName>
        <fullName evidence="3">Carboxypeptidase-like regulatory domain-containing protein</fullName>
    </recommendedName>
</protein>
<dbReference type="STRING" id="236814.IX39_16205"/>
<organism evidence="1 2">
    <name type="scientific">Chryseobacterium formosense</name>
    <dbReference type="NCBI Taxonomy" id="236814"/>
    <lineage>
        <taxon>Bacteria</taxon>
        <taxon>Pseudomonadati</taxon>
        <taxon>Bacteroidota</taxon>
        <taxon>Flavobacteriia</taxon>
        <taxon>Flavobacteriales</taxon>
        <taxon>Weeksellaceae</taxon>
        <taxon>Chryseobacterium group</taxon>
        <taxon>Chryseobacterium</taxon>
    </lineage>
</organism>
<keyword evidence="2" id="KW-1185">Reference proteome</keyword>
<dbReference type="EMBL" id="JPRP01000003">
    <property type="protein sequence ID" value="KFE97951.1"/>
    <property type="molecule type" value="Genomic_DNA"/>
</dbReference>